<dbReference type="EMBL" id="JPLY01000004">
    <property type="protein sequence ID" value="KFC21235.1"/>
    <property type="molecule type" value="Genomic_DNA"/>
</dbReference>
<comment type="caution">
    <text evidence="1">The sequence shown here is derived from an EMBL/GenBank/DDBJ whole genome shotgun (WGS) entry which is preliminary data.</text>
</comment>
<dbReference type="AlphaFoldDB" id="A0A085BFJ0"/>
<protein>
    <submittedName>
        <fullName evidence="1">Uncharacterized protein</fullName>
    </submittedName>
</protein>
<sequence>MKKFYSPFCHRTVFFLLFMLTFVRGWGQVFSESMGTTATTGQAIATYTGFQNTGSLTFSGSAVMRNTSPSSGYTGASASINVSFESFDKDFIIDNINANSYTDLVLSFGLIKVNAASNTHFKISYSTTGSTGVFTDIPVY</sequence>
<evidence type="ECO:0000313" key="1">
    <source>
        <dbReference type="EMBL" id="KFC21235.1"/>
    </source>
</evidence>
<reference evidence="1 2" key="1">
    <citation type="submission" date="2014-07" db="EMBL/GenBank/DDBJ databases">
        <title>Epilithonimonas lactis LMG 22401 Genome.</title>
        <authorList>
            <person name="Pipes S.E."/>
            <person name="Stropko S.J."/>
        </authorList>
    </citation>
    <scope>NUCLEOTIDE SEQUENCE [LARGE SCALE GENOMIC DNA]</scope>
    <source>
        <strain evidence="1 2">LMG 24401</strain>
    </source>
</reference>
<dbReference type="Proteomes" id="UP000028623">
    <property type="component" value="Unassembled WGS sequence"/>
</dbReference>
<gene>
    <name evidence="1" type="ORF">IO89_13615</name>
</gene>
<dbReference type="RefSeq" id="WP_034977026.1">
    <property type="nucleotide sequence ID" value="NZ_FOFI01000001.1"/>
</dbReference>
<name>A0A085BFJ0_9FLAO</name>
<accession>A0A085BFJ0</accession>
<proteinExistence type="predicted"/>
<evidence type="ECO:0000313" key="2">
    <source>
        <dbReference type="Proteomes" id="UP000028623"/>
    </source>
</evidence>
<organism evidence="1 2">
    <name type="scientific">Epilithonimonas lactis</name>
    <dbReference type="NCBI Taxonomy" id="421072"/>
    <lineage>
        <taxon>Bacteria</taxon>
        <taxon>Pseudomonadati</taxon>
        <taxon>Bacteroidota</taxon>
        <taxon>Flavobacteriia</taxon>
        <taxon>Flavobacteriales</taxon>
        <taxon>Weeksellaceae</taxon>
        <taxon>Chryseobacterium group</taxon>
        <taxon>Epilithonimonas</taxon>
    </lineage>
</organism>
<keyword evidence="2" id="KW-1185">Reference proteome</keyword>